<dbReference type="SUPFAM" id="SSF52540">
    <property type="entry name" value="P-loop containing nucleoside triphosphate hydrolases"/>
    <property type="match status" value="1"/>
</dbReference>
<dbReference type="Gene3D" id="3.40.50.300">
    <property type="entry name" value="P-loop containing nucleotide triphosphate hydrolases"/>
    <property type="match status" value="1"/>
</dbReference>
<evidence type="ECO:0008006" key="3">
    <source>
        <dbReference type="Google" id="ProtNLM"/>
    </source>
</evidence>
<dbReference type="AlphaFoldDB" id="A0AAW5MZA3"/>
<gene>
    <name evidence="1" type="ORF">NVV43_29390</name>
</gene>
<evidence type="ECO:0000313" key="1">
    <source>
        <dbReference type="EMBL" id="MCR6679563.1"/>
    </source>
</evidence>
<name>A0AAW5MZA3_9ESCH</name>
<comment type="caution">
    <text evidence="1">The sequence shown here is derived from an EMBL/GenBank/DDBJ whole genome shotgun (WGS) entry which is preliminary data.</text>
</comment>
<accession>A0AAW5MZA3</accession>
<protein>
    <recommendedName>
        <fullName evidence="3">Thymidylate kinase</fullName>
    </recommendedName>
</protein>
<dbReference type="EMBL" id="JANPXH010001440">
    <property type="protein sequence ID" value="MCR6679563.1"/>
    <property type="molecule type" value="Genomic_DNA"/>
</dbReference>
<proteinExistence type="predicted"/>
<dbReference type="InterPro" id="IPR027417">
    <property type="entry name" value="P-loop_NTPase"/>
</dbReference>
<sequence length="78" mass="8488">DPELGIGRKTAGARNRFESIDLEFHRRVRAGFLALALEAPERWRVVDSSRHIDRVFDDAAALVMAALGEGVAEGGSPN</sequence>
<reference evidence="1" key="1">
    <citation type="submission" date="2022-07" db="EMBL/GenBank/DDBJ databases">
        <title>Diversity of ethanolamine utilization by human commensal Escherichia coli.</title>
        <authorList>
            <person name="Jubelin G."/>
        </authorList>
    </citation>
    <scope>NUCLEOTIDE SEQUENCE</scope>
    <source>
        <strain evidence="1">S1</strain>
    </source>
</reference>
<organism evidence="1 2">
    <name type="scientific">Escherichia marmotae</name>
    <dbReference type="NCBI Taxonomy" id="1499973"/>
    <lineage>
        <taxon>Bacteria</taxon>
        <taxon>Pseudomonadati</taxon>
        <taxon>Pseudomonadota</taxon>
        <taxon>Gammaproteobacteria</taxon>
        <taxon>Enterobacterales</taxon>
        <taxon>Enterobacteriaceae</taxon>
        <taxon>Escherichia</taxon>
    </lineage>
</organism>
<dbReference type="Proteomes" id="UP001206878">
    <property type="component" value="Unassembled WGS sequence"/>
</dbReference>
<evidence type="ECO:0000313" key="2">
    <source>
        <dbReference type="Proteomes" id="UP001206878"/>
    </source>
</evidence>
<feature type="non-terminal residue" evidence="1">
    <location>
        <position position="1"/>
    </location>
</feature>